<dbReference type="InterPro" id="IPR002871">
    <property type="entry name" value="NIF_FeS_clus_asmbl_NifU_N"/>
</dbReference>
<dbReference type="SUPFAM" id="SSF82649">
    <property type="entry name" value="SufE/NifU"/>
    <property type="match status" value="1"/>
</dbReference>
<reference evidence="2 3" key="1">
    <citation type="submission" date="2020-08" db="EMBL/GenBank/DDBJ databases">
        <title>Genomic Encyclopedia of Type Strains, Phase IV (KMG-IV): sequencing the most valuable type-strain genomes for metagenomic binning, comparative biology and taxonomic classification.</title>
        <authorList>
            <person name="Goeker M."/>
        </authorList>
    </citation>
    <scope>NUCLEOTIDE SEQUENCE [LARGE SCALE GENOMIC DNA]</scope>
    <source>
        <strain evidence="2 3">DSM 24661</strain>
    </source>
</reference>
<dbReference type="GO" id="GO:0005506">
    <property type="term" value="F:iron ion binding"/>
    <property type="evidence" value="ECO:0007669"/>
    <property type="project" value="InterPro"/>
</dbReference>
<evidence type="ECO:0000313" key="3">
    <source>
        <dbReference type="Proteomes" id="UP000559117"/>
    </source>
</evidence>
<dbReference type="Gene3D" id="3.90.1010.10">
    <property type="match status" value="1"/>
</dbReference>
<evidence type="ECO:0000259" key="1">
    <source>
        <dbReference type="Pfam" id="PF01592"/>
    </source>
</evidence>
<proteinExistence type="predicted"/>
<keyword evidence="3" id="KW-1185">Reference proteome</keyword>
<sequence length="160" mass="17689">MALNNIYNDILMEHNTHPDHKHKLSNASDCQTAINPQCESDAILVKKGINPSCGDEIVLEINVEDGIIKDVAFDGQGCAVSQASTDIMADLVIGKTIDEAIEFTDLFIKMVRGEETDEDKLEELDEALALKDIAHMPARVKCAVLAWHTLNQMLTDKQKN</sequence>
<dbReference type="CDD" id="cd06664">
    <property type="entry name" value="IscU_like"/>
    <property type="match status" value="1"/>
</dbReference>
<name>A0A840UHY5_9FIRM</name>
<evidence type="ECO:0000313" key="2">
    <source>
        <dbReference type="EMBL" id="MBB5335790.1"/>
    </source>
</evidence>
<feature type="domain" description="NIF system FeS cluster assembly NifU N-terminal" evidence="1">
    <location>
        <begin position="7"/>
        <end position="118"/>
    </location>
</feature>
<organism evidence="2 3">
    <name type="scientific">Pectinatus brassicae</name>
    <dbReference type="NCBI Taxonomy" id="862415"/>
    <lineage>
        <taxon>Bacteria</taxon>
        <taxon>Bacillati</taxon>
        <taxon>Bacillota</taxon>
        <taxon>Negativicutes</taxon>
        <taxon>Selenomonadales</taxon>
        <taxon>Selenomonadaceae</taxon>
        <taxon>Pectinatus</taxon>
    </lineage>
</organism>
<gene>
    <name evidence="2" type="ORF">HNR32_000924</name>
</gene>
<dbReference type="EMBL" id="JACHFH010000008">
    <property type="protein sequence ID" value="MBB5335790.1"/>
    <property type="molecule type" value="Genomic_DNA"/>
</dbReference>
<dbReference type="RefSeq" id="WP_183860098.1">
    <property type="nucleotide sequence ID" value="NZ_JACHFH010000008.1"/>
</dbReference>
<comment type="caution">
    <text evidence="2">The sequence shown here is derived from an EMBL/GenBank/DDBJ whole genome shotgun (WGS) entry which is preliminary data.</text>
</comment>
<dbReference type="AlphaFoldDB" id="A0A840UHY5"/>
<dbReference type="GO" id="GO:0016226">
    <property type="term" value="P:iron-sulfur cluster assembly"/>
    <property type="evidence" value="ECO:0007669"/>
    <property type="project" value="InterPro"/>
</dbReference>
<dbReference type="GO" id="GO:0051536">
    <property type="term" value="F:iron-sulfur cluster binding"/>
    <property type="evidence" value="ECO:0007669"/>
    <property type="project" value="InterPro"/>
</dbReference>
<dbReference type="Pfam" id="PF01592">
    <property type="entry name" value="NifU_N"/>
    <property type="match status" value="1"/>
</dbReference>
<protein>
    <submittedName>
        <fullName evidence="2">Nitrogen fixation NifU-like protein</fullName>
    </submittedName>
</protein>
<dbReference type="PANTHER" id="PTHR10093">
    <property type="entry name" value="IRON-SULFUR CLUSTER ASSEMBLY ENZYME NIFU HOMOLOG"/>
    <property type="match status" value="1"/>
</dbReference>
<dbReference type="NCBIfam" id="TIGR01994">
    <property type="entry name" value="SUF_scaf_2"/>
    <property type="match status" value="1"/>
</dbReference>
<dbReference type="Proteomes" id="UP000559117">
    <property type="component" value="Unassembled WGS sequence"/>
</dbReference>
<accession>A0A840UHY5</accession>